<evidence type="ECO:0000313" key="2">
    <source>
        <dbReference type="Proteomes" id="UP000036987"/>
    </source>
</evidence>
<evidence type="ECO:0000313" key="1">
    <source>
        <dbReference type="EMBL" id="KMZ59354.1"/>
    </source>
</evidence>
<reference evidence="2" key="1">
    <citation type="journal article" date="2016" name="Nature">
        <title>The genome of the seagrass Zostera marina reveals angiosperm adaptation to the sea.</title>
        <authorList>
            <person name="Olsen J.L."/>
            <person name="Rouze P."/>
            <person name="Verhelst B."/>
            <person name="Lin Y.-C."/>
            <person name="Bayer T."/>
            <person name="Collen J."/>
            <person name="Dattolo E."/>
            <person name="De Paoli E."/>
            <person name="Dittami S."/>
            <person name="Maumus F."/>
            <person name="Michel G."/>
            <person name="Kersting A."/>
            <person name="Lauritano C."/>
            <person name="Lohaus R."/>
            <person name="Toepel M."/>
            <person name="Tonon T."/>
            <person name="Vanneste K."/>
            <person name="Amirebrahimi M."/>
            <person name="Brakel J."/>
            <person name="Bostroem C."/>
            <person name="Chovatia M."/>
            <person name="Grimwood J."/>
            <person name="Jenkins J.W."/>
            <person name="Jueterbock A."/>
            <person name="Mraz A."/>
            <person name="Stam W.T."/>
            <person name="Tice H."/>
            <person name="Bornberg-Bauer E."/>
            <person name="Green P.J."/>
            <person name="Pearson G.A."/>
            <person name="Procaccini G."/>
            <person name="Duarte C.M."/>
            <person name="Schmutz J."/>
            <person name="Reusch T.B.H."/>
            <person name="Van de Peer Y."/>
        </authorList>
    </citation>
    <scope>NUCLEOTIDE SEQUENCE [LARGE SCALE GENOMIC DNA]</scope>
    <source>
        <strain evidence="2">cv. Finnish</strain>
    </source>
</reference>
<accession>A0A0K9NRE4</accession>
<keyword evidence="2" id="KW-1185">Reference proteome</keyword>
<protein>
    <recommendedName>
        <fullName evidence="3">Right handed beta helix domain-containing protein</fullName>
    </recommendedName>
</protein>
<gene>
    <name evidence="1" type="ORF">ZOSMA_69G00520</name>
</gene>
<dbReference type="Proteomes" id="UP000036987">
    <property type="component" value="Unassembled WGS sequence"/>
</dbReference>
<dbReference type="PANTHER" id="PTHR33928:SF7">
    <property type="entry name" value="POLYGALACTURONASE QRT3"/>
    <property type="match status" value="1"/>
</dbReference>
<dbReference type="OrthoDB" id="1046782at2759"/>
<name>A0A0K9NRE4_ZOSMR</name>
<sequence length="151" mass="16518">MDYTGIVVEDPVQLLISSTFFLGDVNIVLKSVNGVAKGVHIVDNMFAESDKGTNIVGLDGGFRSLENAAVDRNSVRGMHLKSTVTRGKVTGNGTTWSLDFASVLLFPTMFGTALECRKMIGVSYLLDLASRTLPEIMLWLKLAVLYRLPFM</sequence>
<organism evidence="1 2">
    <name type="scientific">Zostera marina</name>
    <name type="common">Eelgrass</name>
    <dbReference type="NCBI Taxonomy" id="29655"/>
    <lineage>
        <taxon>Eukaryota</taxon>
        <taxon>Viridiplantae</taxon>
        <taxon>Streptophyta</taxon>
        <taxon>Embryophyta</taxon>
        <taxon>Tracheophyta</taxon>
        <taxon>Spermatophyta</taxon>
        <taxon>Magnoliopsida</taxon>
        <taxon>Liliopsida</taxon>
        <taxon>Zosteraceae</taxon>
        <taxon>Zostera</taxon>
    </lineage>
</organism>
<proteinExistence type="predicted"/>
<evidence type="ECO:0008006" key="3">
    <source>
        <dbReference type="Google" id="ProtNLM"/>
    </source>
</evidence>
<dbReference type="EMBL" id="LFYR01001802">
    <property type="protein sequence ID" value="KMZ59354.1"/>
    <property type="molecule type" value="Genomic_DNA"/>
</dbReference>
<dbReference type="GO" id="GO:0004650">
    <property type="term" value="F:polygalacturonase activity"/>
    <property type="evidence" value="ECO:0007669"/>
    <property type="project" value="InterPro"/>
</dbReference>
<comment type="caution">
    <text evidence="1">The sequence shown here is derived from an EMBL/GenBank/DDBJ whole genome shotgun (WGS) entry which is preliminary data.</text>
</comment>
<dbReference type="InterPro" id="IPR039279">
    <property type="entry name" value="QRT3-like"/>
</dbReference>
<dbReference type="PANTHER" id="PTHR33928">
    <property type="entry name" value="POLYGALACTURONASE QRT3"/>
    <property type="match status" value="1"/>
</dbReference>
<dbReference type="AlphaFoldDB" id="A0A0K9NRE4"/>